<proteinExistence type="predicted"/>
<dbReference type="GeneID" id="75913095"/>
<reference evidence="1" key="1">
    <citation type="submission" date="2021-06" db="EMBL/GenBank/DDBJ databases">
        <authorList>
            <consortium name="DOE Joint Genome Institute"/>
            <person name="Mondo S.J."/>
            <person name="Amses K.R."/>
            <person name="Simmons D.R."/>
            <person name="Longcore J.E."/>
            <person name="Seto K."/>
            <person name="Alves G.H."/>
            <person name="Bonds A.E."/>
            <person name="Quandt C.A."/>
            <person name="Davis W.J."/>
            <person name="Chang Y."/>
            <person name="Letcher P.M."/>
            <person name="Powell M.J."/>
            <person name="Kuo A."/>
            <person name="Labutti K."/>
            <person name="Pangilinan J."/>
            <person name="Andreopoulos W."/>
            <person name="Tritt A."/>
            <person name="Riley R."/>
            <person name="Hundley H."/>
            <person name="Johnson J."/>
            <person name="Lipzen A."/>
            <person name="Barry K."/>
            <person name="Berbee M.L."/>
            <person name="Buchler N.E."/>
            <person name="Grigoriev I.V."/>
            <person name="Spatafora J.W."/>
            <person name="Stajich J.E."/>
            <person name="James T.Y."/>
        </authorList>
    </citation>
    <scope>NUCLEOTIDE SEQUENCE</scope>
    <source>
        <strain evidence="1">AG</strain>
    </source>
</reference>
<accession>A0AAD5ED21</accession>
<dbReference type="EMBL" id="MU620907">
    <property type="protein sequence ID" value="KAI8581167.1"/>
    <property type="molecule type" value="Genomic_DNA"/>
</dbReference>
<organism evidence="1 2">
    <name type="scientific">Umbelopsis ramanniana AG</name>
    <dbReference type="NCBI Taxonomy" id="1314678"/>
    <lineage>
        <taxon>Eukaryota</taxon>
        <taxon>Fungi</taxon>
        <taxon>Fungi incertae sedis</taxon>
        <taxon>Mucoromycota</taxon>
        <taxon>Mucoromycotina</taxon>
        <taxon>Umbelopsidomycetes</taxon>
        <taxon>Umbelopsidales</taxon>
        <taxon>Umbelopsidaceae</taxon>
        <taxon>Umbelopsis</taxon>
    </lineage>
</organism>
<comment type="caution">
    <text evidence="1">The sequence shown here is derived from an EMBL/GenBank/DDBJ whole genome shotgun (WGS) entry which is preliminary data.</text>
</comment>
<dbReference type="Proteomes" id="UP001206595">
    <property type="component" value="Unassembled WGS sequence"/>
</dbReference>
<keyword evidence="2" id="KW-1185">Reference proteome</keyword>
<sequence>MSEWTSRRLPTPCVLHSRDQPSVSWRKICDNSHNAVGLKPYQSKHGFRVFSNRLVSHRLQRRNYWQHLCNQFSPACLASILDFF</sequence>
<dbReference type="RefSeq" id="XP_051446171.1">
    <property type="nucleotide sequence ID" value="XM_051587750.1"/>
</dbReference>
<dbReference type="AlphaFoldDB" id="A0AAD5ED21"/>
<gene>
    <name evidence="1" type="ORF">K450DRAFT_233416</name>
</gene>
<protein>
    <submittedName>
        <fullName evidence="1">Uncharacterized protein</fullName>
    </submittedName>
</protein>
<reference evidence="1" key="2">
    <citation type="journal article" date="2022" name="Proc. Natl. Acad. Sci. U.S.A.">
        <title>Diploid-dominant life cycles characterize the early evolution of Fungi.</title>
        <authorList>
            <person name="Amses K.R."/>
            <person name="Simmons D.R."/>
            <person name="Longcore J.E."/>
            <person name="Mondo S.J."/>
            <person name="Seto K."/>
            <person name="Jeronimo G.H."/>
            <person name="Bonds A.E."/>
            <person name="Quandt C.A."/>
            <person name="Davis W.J."/>
            <person name="Chang Y."/>
            <person name="Federici B.A."/>
            <person name="Kuo A."/>
            <person name="LaButti K."/>
            <person name="Pangilinan J."/>
            <person name="Andreopoulos W."/>
            <person name="Tritt A."/>
            <person name="Riley R."/>
            <person name="Hundley H."/>
            <person name="Johnson J."/>
            <person name="Lipzen A."/>
            <person name="Barry K."/>
            <person name="Lang B.F."/>
            <person name="Cuomo C.A."/>
            <person name="Buchler N.E."/>
            <person name="Grigoriev I.V."/>
            <person name="Spatafora J.W."/>
            <person name="Stajich J.E."/>
            <person name="James T.Y."/>
        </authorList>
    </citation>
    <scope>NUCLEOTIDE SEQUENCE</scope>
    <source>
        <strain evidence="1">AG</strain>
    </source>
</reference>
<evidence type="ECO:0000313" key="1">
    <source>
        <dbReference type="EMBL" id="KAI8581167.1"/>
    </source>
</evidence>
<evidence type="ECO:0000313" key="2">
    <source>
        <dbReference type="Proteomes" id="UP001206595"/>
    </source>
</evidence>
<name>A0AAD5ED21_UMBRA</name>
<feature type="non-terminal residue" evidence="1">
    <location>
        <position position="1"/>
    </location>
</feature>